<feature type="transmembrane region" description="Helical" evidence="1">
    <location>
        <begin position="157"/>
        <end position="176"/>
    </location>
</feature>
<dbReference type="Proteomes" id="UP001315860">
    <property type="component" value="Chromosome"/>
</dbReference>
<protein>
    <submittedName>
        <fullName evidence="2">Uncharacterized protein</fullName>
    </submittedName>
</protein>
<feature type="transmembrane region" description="Helical" evidence="1">
    <location>
        <begin position="188"/>
        <end position="208"/>
    </location>
</feature>
<keyword evidence="1" id="KW-1133">Transmembrane helix</keyword>
<name>A0ABY5K9U1_9ACTN</name>
<evidence type="ECO:0000256" key="1">
    <source>
        <dbReference type="SAM" id="Phobius"/>
    </source>
</evidence>
<keyword evidence="1" id="KW-0812">Transmembrane</keyword>
<feature type="transmembrane region" description="Helical" evidence="1">
    <location>
        <begin position="45"/>
        <end position="63"/>
    </location>
</feature>
<gene>
    <name evidence="2" type="ORF">NP095_08415</name>
</gene>
<feature type="transmembrane region" description="Helical" evidence="1">
    <location>
        <begin position="20"/>
        <end position="39"/>
    </location>
</feature>
<feature type="transmembrane region" description="Helical" evidence="1">
    <location>
        <begin position="273"/>
        <end position="290"/>
    </location>
</feature>
<organism evidence="2 3">
    <name type="scientific">Aeromicrobium duanguangcaii</name>
    <dbReference type="NCBI Taxonomy" id="2968086"/>
    <lineage>
        <taxon>Bacteria</taxon>
        <taxon>Bacillati</taxon>
        <taxon>Actinomycetota</taxon>
        <taxon>Actinomycetes</taxon>
        <taxon>Propionibacteriales</taxon>
        <taxon>Nocardioidaceae</taxon>
        <taxon>Aeromicrobium</taxon>
    </lineage>
</organism>
<dbReference type="RefSeq" id="WP_256765897.1">
    <property type="nucleotide sequence ID" value="NZ_CP101990.1"/>
</dbReference>
<feature type="transmembrane region" description="Helical" evidence="1">
    <location>
        <begin position="117"/>
        <end position="136"/>
    </location>
</feature>
<evidence type="ECO:0000313" key="2">
    <source>
        <dbReference type="EMBL" id="UUI67234.1"/>
    </source>
</evidence>
<sequence length="332" mass="35549">MTGRSTRRDVAAPPARTRWAPVLAVMVVAPWFAELSWGGYPATDLPLIVLFLGPMYGGAAVLIREVARRTGRGWPTIVLFAAAFGVLQAGLVDQSLFNPRFGRYDFQHPVHIEGINISLYYLVTFVTGHVVASIAIPIALTEAWSRRGAEPWLSRRGVWIVVALYAMATLVNFLGVKDEDGNGFQASPLQIGVAVAAVSLLGAAGLCWRRRAATDTRVPPPWVLAAGGFAAYLLYLPGENAVALAVGVLVITTAIMAIGTWSRSRRWKSEHTLALALGAVLVGVVVPFWADPYDDSVGASVELLADLGAAAISLTIVVATLLRQRTLRADPD</sequence>
<dbReference type="EMBL" id="CP101990">
    <property type="protein sequence ID" value="UUI67234.1"/>
    <property type="molecule type" value="Genomic_DNA"/>
</dbReference>
<evidence type="ECO:0000313" key="3">
    <source>
        <dbReference type="Proteomes" id="UP001315860"/>
    </source>
</evidence>
<feature type="transmembrane region" description="Helical" evidence="1">
    <location>
        <begin position="242"/>
        <end position="261"/>
    </location>
</feature>
<reference evidence="2 3" key="1">
    <citation type="submission" date="2022-07" db="EMBL/GenBank/DDBJ databases">
        <title>Novel species in genus Aeromicrobium.</title>
        <authorList>
            <person name="Ye L."/>
        </authorList>
    </citation>
    <scope>NUCLEOTIDE SEQUENCE [LARGE SCALE GENOMIC DNA]</scope>
    <source>
        <strain evidence="3">zg-Y50</strain>
    </source>
</reference>
<accession>A0ABY5K9U1</accession>
<feature type="transmembrane region" description="Helical" evidence="1">
    <location>
        <begin position="75"/>
        <end position="97"/>
    </location>
</feature>
<proteinExistence type="predicted"/>
<feature type="transmembrane region" description="Helical" evidence="1">
    <location>
        <begin position="220"/>
        <end position="236"/>
    </location>
</feature>
<feature type="transmembrane region" description="Helical" evidence="1">
    <location>
        <begin position="302"/>
        <end position="322"/>
    </location>
</feature>
<keyword evidence="1" id="KW-0472">Membrane</keyword>
<keyword evidence="3" id="KW-1185">Reference proteome</keyword>